<organism evidence="2 3">
    <name type="scientific">Acidiphilium iwatense</name>
    <dbReference type="NCBI Taxonomy" id="768198"/>
    <lineage>
        <taxon>Bacteria</taxon>
        <taxon>Pseudomonadati</taxon>
        <taxon>Pseudomonadota</taxon>
        <taxon>Alphaproteobacteria</taxon>
        <taxon>Acetobacterales</taxon>
        <taxon>Acidocellaceae</taxon>
        <taxon>Acidiphilium</taxon>
    </lineage>
</organism>
<feature type="transmembrane region" description="Helical" evidence="1">
    <location>
        <begin position="181"/>
        <end position="202"/>
    </location>
</feature>
<dbReference type="InterPro" id="IPR005883">
    <property type="entry name" value="PilM"/>
</dbReference>
<dbReference type="Gene3D" id="3.30.1490.300">
    <property type="match status" value="1"/>
</dbReference>
<reference evidence="2 3" key="1">
    <citation type="submission" date="2022-01" db="EMBL/GenBank/DDBJ databases">
        <authorList>
            <person name="Won M."/>
            <person name="Kim S.-J."/>
            <person name="Kwon S.-W."/>
        </authorList>
    </citation>
    <scope>NUCLEOTIDE SEQUENCE [LARGE SCALE GENOMIC DNA]</scope>
    <source>
        <strain evidence="2 3">KCTC 23505</strain>
    </source>
</reference>
<dbReference type="SUPFAM" id="SSF53067">
    <property type="entry name" value="Actin-like ATPase domain"/>
    <property type="match status" value="1"/>
</dbReference>
<gene>
    <name evidence="2" type="ORF">L2A60_03630</name>
</gene>
<keyword evidence="1" id="KW-1133">Transmembrane helix</keyword>
<protein>
    <submittedName>
        <fullName evidence="2">PilN domain-containing protein</fullName>
    </submittedName>
</protein>
<name>A0ABS9DVH5_9PROT</name>
<dbReference type="EMBL" id="JAKGBZ010000004">
    <property type="protein sequence ID" value="MCF3945775.1"/>
    <property type="molecule type" value="Genomic_DNA"/>
</dbReference>
<proteinExistence type="predicted"/>
<comment type="caution">
    <text evidence="2">The sequence shown here is derived from an EMBL/GenBank/DDBJ whole genome shotgun (WGS) entry which is preliminary data.</text>
</comment>
<evidence type="ECO:0000313" key="2">
    <source>
        <dbReference type="EMBL" id="MCF3945775.1"/>
    </source>
</evidence>
<dbReference type="Pfam" id="PF11104">
    <property type="entry name" value="PilM_2"/>
    <property type="match status" value="1"/>
</dbReference>
<dbReference type="RefSeq" id="WP_235703009.1">
    <property type="nucleotide sequence ID" value="NZ_JAKGBZ010000004.1"/>
</dbReference>
<keyword evidence="1" id="KW-0812">Transmembrane</keyword>
<dbReference type="Proteomes" id="UP001521209">
    <property type="component" value="Unassembled WGS sequence"/>
</dbReference>
<dbReference type="InterPro" id="IPR007813">
    <property type="entry name" value="PilN"/>
</dbReference>
<accession>A0ABS9DVH5</accession>
<sequence length="325" mass="36690">MTSLARQNPAVALEVLGETWLRELLAALPPKWRKRFGAEGWRIVQPEAPAIGWTGHETSPVAISVPPQDVLVRRIELPLVSRFRLAGLMRFEAPRHIPLPPDQVRIDFRVARRDLAASRMLVELAIIRVETIEAARSETMKAGLEPEAVYLATEYGPWFARRFLARHWREIWLTRRRQRHYLRVLVASLLILTAVLGAQHWAERLARDRQAAMLAARKEAAGIEPLRKQLTVLNGKLAFLAAARHRPSAAVVAEEVARLLPDDAWLQELDIQDRTVRLVGTARDASDLLRVFSVSPLFSDVRFEAPLIPSPGTGGVRFDIVLNLR</sequence>
<dbReference type="Pfam" id="PF05137">
    <property type="entry name" value="PilN"/>
    <property type="match status" value="1"/>
</dbReference>
<keyword evidence="1" id="KW-0472">Membrane</keyword>
<keyword evidence="3" id="KW-1185">Reference proteome</keyword>
<evidence type="ECO:0000313" key="3">
    <source>
        <dbReference type="Proteomes" id="UP001521209"/>
    </source>
</evidence>
<evidence type="ECO:0000256" key="1">
    <source>
        <dbReference type="SAM" id="Phobius"/>
    </source>
</evidence>
<dbReference type="InterPro" id="IPR043129">
    <property type="entry name" value="ATPase_NBD"/>
</dbReference>